<dbReference type="GO" id="GO:0070006">
    <property type="term" value="F:metalloaminopeptidase activity"/>
    <property type="evidence" value="ECO:0007669"/>
    <property type="project" value="InterPro"/>
</dbReference>
<dbReference type="EMBL" id="PYSW02000008">
    <property type="protein sequence ID" value="KAG2389170.1"/>
    <property type="molecule type" value="Genomic_DNA"/>
</dbReference>
<dbReference type="GO" id="GO:0005737">
    <property type="term" value="C:cytoplasm"/>
    <property type="evidence" value="ECO:0007669"/>
    <property type="project" value="InterPro"/>
</dbReference>
<evidence type="ECO:0000259" key="5">
    <source>
        <dbReference type="PROSITE" id="PS00631"/>
    </source>
</evidence>
<dbReference type="InterPro" id="IPR000819">
    <property type="entry name" value="Peptidase_M17_C"/>
</dbReference>
<evidence type="ECO:0000313" key="7">
    <source>
        <dbReference type="Proteomes" id="UP000816034"/>
    </source>
</evidence>
<dbReference type="InterPro" id="IPR043472">
    <property type="entry name" value="Macro_dom-like"/>
</dbReference>
<dbReference type="InterPro" id="IPR011356">
    <property type="entry name" value="Leucine_aapep/pepB"/>
</dbReference>
<evidence type="ECO:0000313" key="6">
    <source>
        <dbReference type="EMBL" id="KAG2389170.1"/>
    </source>
</evidence>
<dbReference type="RefSeq" id="XP_044553162.1">
    <property type="nucleotide sequence ID" value="XM_044690572.1"/>
</dbReference>
<dbReference type="PRINTS" id="PR00481">
    <property type="entry name" value="LAMNOPPTDASE"/>
</dbReference>
<name>A0AA88KMP1_NAELO</name>
<gene>
    <name evidence="6" type="ORF">C9374_014570</name>
</gene>
<proteinExistence type="inferred from homology"/>
<keyword evidence="2" id="KW-0031">Aminopeptidase</keyword>
<evidence type="ECO:0000256" key="3">
    <source>
        <dbReference type="ARBA" id="ARBA00022670"/>
    </source>
</evidence>
<dbReference type="PANTHER" id="PTHR11963">
    <property type="entry name" value="LEUCINE AMINOPEPTIDASE-RELATED"/>
    <property type="match status" value="1"/>
</dbReference>
<organism evidence="6 7">
    <name type="scientific">Naegleria lovaniensis</name>
    <name type="common">Amoeba</name>
    <dbReference type="NCBI Taxonomy" id="51637"/>
    <lineage>
        <taxon>Eukaryota</taxon>
        <taxon>Discoba</taxon>
        <taxon>Heterolobosea</taxon>
        <taxon>Tetramitia</taxon>
        <taxon>Eutetramitia</taxon>
        <taxon>Vahlkampfiidae</taxon>
        <taxon>Naegleria</taxon>
    </lineage>
</organism>
<reference evidence="6 7" key="1">
    <citation type="journal article" date="2018" name="BMC Genomics">
        <title>The genome of Naegleria lovaniensis, the basis for a comparative approach to unravel pathogenicity factors of the human pathogenic amoeba N. fowleri.</title>
        <authorList>
            <person name="Liechti N."/>
            <person name="Schurch N."/>
            <person name="Bruggmann R."/>
            <person name="Wittwer M."/>
        </authorList>
    </citation>
    <scope>NUCLEOTIDE SEQUENCE [LARGE SCALE GENOMIC DNA]</scope>
    <source>
        <strain evidence="6 7">ATCC 30569</strain>
    </source>
</reference>
<dbReference type="Pfam" id="PF00883">
    <property type="entry name" value="Peptidase_M17"/>
    <property type="match status" value="1"/>
</dbReference>
<evidence type="ECO:0000256" key="1">
    <source>
        <dbReference type="ARBA" id="ARBA00009528"/>
    </source>
</evidence>
<dbReference type="SUPFAM" id="SSF53187">
    <property type="entry name" value="Zn-dependent exopeptidases"/>
    <property type="match status" value="1"/>
</dbReference>
<protein>
    <recommendedName>
        <fullName evidence="5">Cytosol aminopeptidase domain-containing protein</fullName>
    </recommendedName>
</protein>
<sequence>MFNNLVTHPQHVFKYSNHHCRILQSYNTTCINRLKNYHTNHALQKDYIFGVFKDGSLTPSAHHMLKDQFLSSPFFTKNEWKEGKTSLIDCGMFPSDDNHSSCSIAKEQITIDDRIVFVGLGEKDVSTKKISYKKKLFKEQFNQSDLIDIRQPNVREYARKAVQLLLSDSKKKEASVEKEKSSSTEEDETNEKVLEVFIDDLTNDKESIEGLKLGSWKFIKLSKKTFEKSLKELSEGRVKISSNFDHETVERAMIYADAQNFSAYLAELPANYLTPTLFCKLVKEKFQTEIGDLLSMENSPIKIEEHDRKWCEEKKMGAFLGVSQGSAEEPKVLEITFMNNPKASANVYDIILVGKGITFDSGGISIKPAANMKDMKGDCAGACSVMSTMLAICKLGLPVNIKCVAMLCENLPSGTAYKPGDVIIASNGKTIEVDNTDAEGRLALADGLCYSSTFKPKHLIDVATLTGACVVALGHQLTGCYASTNEMWKLLERAGINTKDYMWRMPFMPTEYEKQNETNVAHVKNSGGRTGGSITAACFLSEFVNFDNVSHYAHLDIAGTSSDAKGVHTGRPTRALIEYVRLLTKTSEETTSTL</sequence>
<dbReference type="GeneID" id="68107023"/>
<feature type="domain" description="Cytosol aminopeptidase" evidence="5">
    <location>
        <begin position="435"/>
        <end position="442"/>
    </location>
</feature>
<keyword evidence="3" id="KW-0645">Protease</keyword>
<comment type="similarity">
    <text evidence="1">Belongs to the peptidase M17 family.</text>
</comment>
<dbReference type="PROSITE" id="PS00631">
    <property type="entry name" value="CYTOSOL_AP"/>
    <property type="match status" value="1"/>
</dbReference>
<evidence type="ECO:0000256" key="4">
    <source>
        <dbReference type="ARBA" id="ARBA00022801"/>
    </source>
</evidence>
<keyword evidence="4" id="KW-0378">Hydrolase</keyword>
<dbReference type="CDD" id="cd00433">
    <property type="entry name" value="Peptidase_M17"/>
    <property type="match status" value="1"/>
</dbReference>
<comment type="caution">
    <text evidence="6">The sequence shown here is derived from an EMBL/GenBank/DDBJ whole genome shotgun (WGS) entry which is preliminary data.</text>
</comment>
<dbReference type="PANTHER" id="PTHR11963:SF23">
    <property type="entry name" value="CYTOSOL AMINOPEPTIDASE"/>
    <property type="match status" value="1"/>
</dbReference>
<dbReference type="Gene3D" id="3.40.630.10">
    <property type="entry name" value="Zn peptidases"/>
    <property type="match status" value="1"/>
</dbReference>
<dbReference type="Gene3D" id="3.40.220.10">
    <property type="entry name" value="Leucine Aminopeptidase, subunit E, domain 1"/>
    <property type="match status" value="1"/>
</dbReference>
<dbReference type="GO" id="GO:0006508">
    <property type="term" value="P:proteolysis"/>
    <property type="evidence" value="ECO:0007669"/>
    <property type="project" value="UniProtKB-KW"/>
</dbReference>
<evidence type="ECO:0000256" key="2">
    <source>
        <dbReference type="ARBA" id="ARBA00022438"/>
    </source>
</evidence>
<dbReference type="AlphaFoldDB" id="A0AA88KMP1"/>
<dbReference type="GO" id="GO:0030145">
    <property type="term" value="F:manganese ion binding"/>
    <property type="evidence" value="ECO:0007669"/>
    <property type="project" value="InterPro"/>
</dbReference>
<dbReference type="Proteomes" id="UP000816034">
    <property type="component" value="Unassembled WGS sequence"/>
</dbReference>
<keyword evidence="7" id="KW-1185">Reference proteome</keyword>
<accession>A0AA88KMP1</accession>